<evidence type="ECO:0000313" key="1">
    <source>
        <dbReference type="EMBL" id="CAA9234850.1"/>
    </source>
</evidence>
<dbReference type="EMBL" id="CADCTR010000350">
    <property type="protein sequence ID" value="CAA9234850.1"/>
    <property type="molecule type" value="Genomic_DNA"/>
</dbReference>
<protein>
    <submittedName>
        <fullName evidence="1">Uncharacterized protein</fullName>
    </submittedName>
</protein>
<proteinExistence type="predicted"/>
<reference evidence="1" key="1">
    <citation type="submission" date="2020-02" db="EMBL/GenBank/DDBJ databases">
        <authorList>
            <person name="Meier V. D."/>
        </authorList>
    </citation>
    <scope>NUCLEOTIDE SEQUENCE</scope>
    <source>
        <strain evidence="1">AVDCRST_MAG93</strain>
    </source>
</reference>
<organism evidence="1">
    <name type="scientific">uncultured Chloroflexia bacterium</name>
    <dbReference type="NCBI Taxonomy" id="1672391"/>
    <lineage>
        <taxon>Bacteria</taxon>
        <taxon>Bacillati</taxon>
        <taxon>Chloroflexota</taxon>
        <taxon>Chloroflexia</taxon>
        <taxon>environmental samples</taxon>
    </lineage>
</organism>
<accession>A0A6J4HWI7</accession>
<feature type="non-terminal residue" evidence="1">
    <location>
        <position position="26"/>
    </location>
</feature>
<sequence length="26" mass="2747">MTQVLPGVSEQPAGRRSMSFILSVVG</sequence>
<gene>
    <name evidence="1" type="ORF">AVDCRST_MAG93-1050</name>
</gene>
<dbReference type="AlphaFoldDB" id="A0A6J4HWI7"/>
<name>A0A6J4HWI7_9CHLR</name>